<dbReference type="InterPro" id="IPR003656">
    <property type="entry name" value="Znf_BED"/>
</dbReference>
<dbReference type="GO" id="GO:0008270">
    <property type="term" value="F:zinc ion binding"/>
    <property type="evidence" value="ECO:0007669"/>
    <property type="project" value="UniProtKB-KW"/>
</dbReference>
<dbReference type="Pfam" id="PF02892">
    <property type="entry name" value="zf-BED"/>
    <property type="match status" value="2"/>
</dbReference>
<evidence type="ECO:0000256" key="4">
    <source>
        <dbReference type="PROSITE-ProRule" id="PRU00027"/>
    </source>
</evidence>
<name>A0A6P4F5M6_DRORH</name>
<dbReference type="InterPro" id="IPR036236">
    <property type="entry name" value="Znf_C2H2_sf"/>
</dbReference>
<dbReference type="PROSITE" id="PS50808">
    <property type="entry name" value="ZF_BED"/>
    <property type="match status" value="1"/>
</dbReference>
<reference evidence="6" key="1">
    <citation type="submission" date="2025-08" db="UniProtKB">
        <authorList>
            <consortium name="RefSeq"/>
        </authorList>
    </citation>
    <scope>IDENTIFICATION</scope>
</reference>
<keyword evidence="1" id="KW-0479">Metal-binding</keyword>
<sequence>MFLPALFCTENNCNLINKRDNRKQVGQELPKASIGFSPGIANATMVGKNFKALAHFHRLTEYIVQCKHCDKTLSSKHTSSNLTRHLIRNHKLLARTIFAGEEGKMLAELKDELEASVSEDLSMELAEGEGETKSAVRGIMGVKREQQEMERHNHEVEMRNKVIGKNNKLWAHFIRISEFMAKCMHCGKTLSSKHSSSNLMRHIVRRHNNLAKTLNHSHQHLMTPKKEVFGSLERRQAADPLEKVNFDDVDSIIEKVADHLDEEVTSISLQEPFYEYVVDNSDSVVVDRCDETEPAEMQNMIPPDSASLADTTTQLDEKLKAETIYYNEMAELARAKRRLIDLQTKKLLLDMNVVDN</sequence>
<evidence type="ECO:0000256" key="1">
    <source>
        <dbReference type="ARBA" id="ARBA00022723"/>
    </source>
</evidence>
<keyword evidence="3" id="KW-0862">Zinc</keyword>
<dbReference type="GeneID" id="108049071"/>
<gene>
    <name evidence="6" type="primary">LOC108049071</name>
</gene>
<accession>A0A6P4F5M6</accession>
<dbReference type="SUPFAM" id="SSF57667">
    <property type="entry name" value="beta-beta-alpha zinc fingers"/>
    <property type="match status" value="2"/>
</dbReference>
<feature type="domain" description="BED-type" evidence="5">
    <location>
        <begin position="164"/>
        <end position="214"/>
    </location>
</feature>
<dbReference type="OrthoDB" id="5812526at2759"/>
<evidence type="ECO:0000313" key="6">
    <source>
        <dbReference type="RefSeq" id="XP_016985607.1"/>
    </source>
</evidence>
<evidence type="ECO:0000256" key="3">
    <source>
        <dbReference type="ARBA" id="ARBA00022833"/>
    </source>
</evidence>
<dbReference type="AlphaFoldDB" id="A0A6P4F5M6"/>
<keyword evidence="2 4" id="KW-0863">Zinc-finger</keyword>
<proteinExistence type="predicted"/>
<dbReference type="RefSeq" id="XP_016985607.1">
    <property type="nucleotide sequence ID" value="XM_017130118.1"/>
</dbReference>
<protein>
    <submittedName>
        <fullName evidence="6">Uncharacterized protein LOC108049071 isoform X1</fullName>
    </submittedName>
</protein>
<evidence type="ECO:0000259" key="5">
    <source>
        <dbReference type="PROSITE" id="PS50808"/>
    </source>
</evidence>
<dbReference type="GO" id="GO:0003677">
    <property type="term" value="F:DNA binding"/>
    <property type="evidence" value="ECO:0007669"/>
    <property type="project" value="InterPro"/>
</dbReference>
<evidence type="ECO:0000256" key="2">
    <source>
        <dbReference type="ARBA" id="ARBA00022771"/>
    </source>
</evidence>
<organism evidence="6">
    <name type="scientific">Drosophila rhopaloa</name>
    <name type="common">Fruit fly</name>
    <dbReference type="NCBI Taxonomy" id="1041015"/>
    <lineage>
        <taxon>Eukaryota</taxon>
        <taxon>Metazoa</taxon>
        <taxon>Ecdysozoa</taxon>
        <taxon>Arthropoda</taxon>
        <taxon>Hexapoda</taxon>
        <taxon>Insecta</taxon>
        <taxon>Pterygota</taxon>
        <taxon>Neoptera</taxon>
        <taxon>Endopterygota</taxon>
        <taxon>Diptera</taxon>
        <taxon>Brachycera</taxon>
        <taxon>Muscomorpha</taxon>
        <taxon>Ephydroidea</taxon>
        <taxon>Drosophilidae</taxon>
        <taxon>Drosophila</taxon>
        <taxon>Sophophora</taxon>
    </lineage>
</organism>
<dbReference type="SMART" id="SM00614">
    <property type="entry name" value="ZnF_BED"/>
    <property type="match status" value="2"/>
</dbReference>
<dbReference type="RefSeq" id="XP_016985607.2">
    <property type="nucleotide sequence ID" value="XM_017130118.2"/>
</dbReference>